<accession>A0A9I9EA55</accession>
<dbReference type="EnsemblPlants" id="MELO3C030765.2.1">
    <property type="protein sequence ID" value="MELO3C030765.2.1"/>
    <property type="gene ID" value="MELO3C030765.2"/>
</dbReference>
<proteinExistence type="predicted"/>
<protein>
    <submittedName>
        <fullName evidence="1">Uncharacterized protein</fullName>
    </submittedName>
</protein>
<evidence type="ECO:0000313" key="1">
    <source>
        <dbReference type="EnsemblPlants" id="MELO3C030765.2.1"/>
    </source>
</evidence>
<reference evidence="1" key="1">
    <citation type="submission" date="2023-03" db="UniProtKB">
        <authorList>
            <consortium name="EnsemblPlants"/>
        </authorList>
    </citation>
    <scope>IDENTIFICATION</scope>
</reference>
<dbReference type="Gramene" id="MELO3C030765.2.1">
    <property type="protein sequence ID" value="MELO3C030765.2.1"/>
    <property type="gene ID" value="MELO3C030765.2"/>
</dbReference>
<organism evidence="1">
    <name type="scientific">Cucumis melo</name>
    <name type="common">Muskmelon</name>
    <dbReference type="NCBI Taxonomy" id="3656"/>
    <lineage>
        <taxon>Eukaryota</taxon>
        <taxon>Viridiplantae</taxon>
        <taxon>Streptophyta</taxon>
        <taxon>Embryophyta</taxon>
        <taxon>Tracheophyta</taxon>
        <taxon>Spermatophyta</taxon>
        <taxon>Magnoliopsida</taxon>
        <taxon>eudicotyledons</taxon>
        <taxon>Gunneridae</taxon>
        <taxon>Pentapetalae</taxon>
        <taxon>rosids</taxon>
        <taxon>fabids</taxon>
        <taxon>Cucurbitales</taxon>
        <taxon>Cucurbitaceae</taxon>
        <taxon>Benincaseae</taxon>
        <taxon>Cucumis</taxon>
    </lineage>
</organism>
<sequence length="119" mass="13662">MKEYVPFLNCGFLAVESCKPRIQKNVMNSQTFFSFVKYHLVTNARNYGDVALTSNPHVSQITRVFSNQFHIVLQFGCKGVQTNRLYDCVRHKNPEALEKSRLSQPSMKILVADVNEMMS</sequence>
<name>A0A9I9EA55_CUCME</name>
<dbReference type="AlphaFoldDB" id="A0A9I9EA55"/>